<feature type="compositionally biased region" description="Basic and acidic residues" evidence="4">
    <location>
        <begin position="154"/>
        <end position="165"/>
    </location>
</feature>
<feature type="compositionally biased region" description="Low complexity" evidence="4">
    <location>
        <begin position="239"/>
        <end position="269"/>
    </location>
</feature>
<dbReference type="InterPro" id="IPR036457">
    <property type="entry name" value="PPM-type-like_dom_sf"/>
</dbReference>
<dbReference type="SMART" id="SM00364">
    <property type="entry name" value="LRR_BAC"/>
    <property type="match status" value="10"/>
</dbReference>
<dbReference type="Pfam" id="PF00211">
    <property type="entry name" value="Guanylate_cyc"/>
    <property type="match status" value="1"/>
</dbReference>
<sequence length="1890" mass="210268">MSRGSTSLDSMQLYLGDVVDEKGRATVIPQINAPLYGDRTQDVVPWESCTTLATPPTPPPRGPRTFAQKISFSSLRQGSQASLAQYSSRGSESQSIHSDESHFMVPREVPDTFLTPDSPPRRELRKAKSSLLPPIPGKSSMLNIITRKRSKSRVRGDSEDAEHPSLRTPPPPLPDYSSFLPLGSGSPPHPSFIKETKRPGKKKKDLSRQGSSNPEDDMVMTIDTNFDQMDGIVDRNVLSSSMGASGSTSPSSGFDSSSHTRSLSDHSNSTHATLPPILPSEFKNPFTAIPPPRTSSLRHNKSTERKISPRTIAPEQPSKPPNVQMNGSKLKENKNGAADGSWVAPESWGVQGENAEEDGGYSGSEDDINQNTPASCPEASQNFQFQTDGLSNGSLYGSSSTVLRGRVGRNGHYRNDINEMGQLYDGTISTLSIHSETISTSDSLGRRIERGRETPSIASLSSKAPMKTIRLRIYLSNNTYHVVHSGFSVTVESLTLRLNEKLGGKMAYRLYLKENGRERILGQMERPAEIVRRRLEMAGYDLADGMELLGEEGFSFLLKFVYKSQLLAAEKPLEIEDFERVDLTGRGLRTIPPVLHQHADQIFSLYLSRNPILDIPLDFIQSCTALRDLRLSHMTMKKVYRSVRYCTTLNRLDISCNRIADLDEAYLENITGLQTLLAQNNRMEKLPWHLPRLRSLVRLNISNNKFRVLPLVVCQLESLRDLDISSNMIAELPEEIGQLKNLEQLVMVGNQVQKFPNECCNLVNLCGLDCRKNAITDLSVIGMLPKLRNLSVDHNSLHALPLSLGPNFFSIDASHNDITQISLIPGPVGRAPSNLRSLDISHAKLSSLDDVAIAELSSLTVLRLDHNSFKFLPESIGTLTYLETLSCSYNNIENLPSSIGQLQKLEILDIHNNSLTELPVTLWNCASLRKINATSNLLSSPWLYPSYFDLASPVPIASPDSYPSPLQYQERKGSAASLGGGTPQLPPLAHVLERLYLGENQYTDDTVVPLMIFRELKVLNLSFNEIQDLPSSFFTNFSKLEELYLSGNKLTSIPTEGLSRLPRLTTLYLNGNKLQTLPHELGKIISLTILDVGSNMLKYNINNWEFDWNWNFNKNLKYLNLSGNKRLQIKSDTKLSGGHRQSRTFARMPQEFLSGFTELSQLRVLGLMDVTITTGNNAHIPDESEDRRVRTSESTVGGMAYGIADTLGKNDYLNMLDLAFEFPKDVSGRKREAEAVFAMFGRSRLLRTMPPGMSGNRLAKFLHDKYVDVLRAQLGPVPIHDAIPNALRRSFLKVNQDLHNYLFSSRKQSQPSGSSVDDDREFESRGGASGAVLYFLGKRMYVANAGNALAVISKNGQAHCLSQKHDPYDPREAARVRVAEGWVSPAGLVNDEVDVTRSFGFFHLPYVINARPEVTSYELTESDEFVIVGNRALWDYVSYQTAVDIARREKGDPMIAAQKLRDFALSYGADGTTMIMVISVADLFRTEDSRSHQGSLADTQVFRPLRAPTKDGITDRSIRRLQDEVPAPTGHLALVFTDIRNSTHLWEVNRGMNTAWRKHNSLLRRKLRFCGGYEVKTEGDAFMCAFPTTLAAVWWCLSVQSELLDESWPLEILECEDGKPIMDPDNRVVAQGISVRMGIHCGAPLCERDPVNHRMDYFGPMVNRAARINGSAAGGQILCSAEVMREINARILGCGPPTPYSYYQTEEAIEAIREIGIAPFPVGELKLKGLELPEMATAIYPKHLAYRHQLEETTAEPADAEGSRVQFSVTQIRQLGLICLRLESLASSRIFRETSERKASIHTFSDNEPEEEEESLYLFGDPGLLLPVLSEKSSERDVMLALDSLSGRIENAAAKLKEKCKKDSFISTLKQQGNLDQRTLQSILSILEGI</sequence>
<dbReference type="SUPFAM" id="SSF52075">
    <property type="entry name" value="Outer arm dynein light chain 1"/>
    <property type="match status" value="1"/>
</dbReference>
<dbReference type="SMART" id="SM00369">
    <property type="entry name" value="LRR_TYP"/>
    <property type="match status" value="9"/>
</dbReference>
<dbReference type="Proteomes" id="UP001498398">
    <property type="component" value="Unassembled WGS sequence"/>
</dbReference>
<dbReference type="SUPFAM" id="SSF52058">
    <property type="entry name" value="L domain-like"/>
    <property type="match status" value="2"/>
</dbReference>
<feature type="domain" description="Guanylate cyclase" evidence="5">
    <location>
        <begin position="1533"/>
        <end position="1669"/>
    </location>
</feature>
<dbReference type="SUPFAM" id="SSF81606">
    <property type="entry name" value="PP2C-like"/>
    <property type="match status" value="1"/>
</dbReference>
<accession>A0ABR1K1Q4</accession>
<evidence type="ECO:0000256" key="3">
    <source>
        <dbReference type="ARBA" id="ARBA00022737"/>
    </source>
</evidence>
<keyword evidence="2" id="KW-0479">Metal-binding</keyword>
<dbReference type="Pfam" id="PF23010">
    <property type="entry name" value="RA_3"/>
    <property type="match status" value="1"/>
</dbReference>
<evidence type="ECO:0000259" key="6">
    <source>
        <dbReference type="PROSITE" id="PS51746"/>
    </source>
</evidence>
<keyword evidence="1" id="KW-0433">Leucine-rich repeat</keyword>
<feature type="compositionally biased region" description="Acidic residues" evidence="4">
    <location>
        <begin position="354"/>
        <end position="368"/>
    </location>
</feature>
<reference evidence="7 8" key="1">
    <citation type="submission" date="2024-01" db="EMBL/GenBank/DDBJ databases">
        <title>A draft genome for the cacao thread blight pathogen Marasmiellus scandens.</title>
        <authorList>
            <person name="Baruah I.K."/>
            <person name="Leung J."/>
            <person name="Bukari Y."/>
            <person name="Amoako-Attah I."/>
            <person name="Meinhardt L.W."/>
            <person name="Bailey B.A."/>
            <person name="Cohen S.P."/>
        </authorList>
    </citation>
    <scope>NUCLEOTIDE SEQUENCE [LARGE SCALE GENOMIC DNA]</scope>
    <source>
        <strain evidence="7 8">GH-19</strain>
    </source>
</reference>
<dbReference type="CDD" id="cd07302">
    <property type="entry name" value="CHD"/>
    <property type="match status" value="1"/>
</dbReference>
<dbReference type="GO" id="GO:0004016">
    <property type="term" value="F:adenylate cyclase activity"/>
    <property type="evidence" value="ECO:0007669"/>
    <property type="project" value="UniProtKB-EC"/>
</dbReference>
<gene>
    <name evidence="7" type="primary">CYR1_2</name>
    <name evidence="7" type="ORF">VKT23_003489</name>
</gene>
<dbReference type="InterPro" id="IPR001932">
    <property type="entry name" value="PPM-type_phosphatase-like_dom"/>
</dbReference>
<keyword evidence="8" id="KW-1185">Reference proteome</keyword>
<comment type="caution">
    <text evidence="7">The sequence shown here is derived from an EMBL/GenBank/DDBJ whole genome shotgun (WGS) entry which is preliminary data.</text>
</comment>
<dbReference type="EC" id="4.6.1.1" evidence="7"/>
<dbReference type="SMART" id="SM00332">
    <property type="entry name" value="PP2Cc"/>
    <property type="match status" value="1"/>
</dbReference>
<evidence type="ECO:0000313" key="8">
    <source>
        <dbReference type="Proteomes" id="UP001498398"/>
    </source>
</evidence>
<evidence type="ECO:0000259" key="5">
    <source>
        <dbReference type="PROSITE" id="PS50125"/>
    </source>
</evidence>
<dbReference type="EMBL" id="JBANRG010000003">
    <property type="protein sequence ID" value="KAK7468993.1"/>
    <property type="molecule type" value="Genomic_DNA"/>
</dbReference>
<dbReference type="PROSITE" id="PS50125">
    <property type="entry name" value="GUANYLATE_CYCLASE_2"/>
    <property type="match status" value="1"/>
</dbReference>
<organism evidence="7 8">
    <name type="scientific">Marasmiellus scandens</name>
    <dbReference type="NCBI Taxonomy" id="2682957"/>
    <lineage>
        <taxon>Eukaryota</taxon>
        <taxon>Fungi</taxon>
        <taxon>Dikarya</taxon>
        <taxon>Basidiomycota</taxon>
        <taxon>Agaricomycotina</taxon>
        <taxon>Agaricomycetes</taxon>
        <taxon>Agaricomycetidae</taxon>
        <taxon>Agaricales</taxon>
        <taxon>Marasmiineae</taxon>
        <taxon>Omphalotaceae</taxon>
        <taxon>Marasmiellus</taxon>
    </lineage>
</organism>
<dbReference type="SMART" id="SM00365">
    <property type="entry name" value="LRR_SD22"/>
    <property type="match status" value="6"/>
</dbReference>
<name>A0ABR1K1Q4_9AGAR</name>
<feature type="compositionally biased region" description="Polar residues" evidence="4">
    <location>
        <begin position="78"/>
        <end position="96"/>
    </location>
</feature>
<feature type="domain" description="PPM-type phosphatase" evidence="6">
    <location>
        <begin position="1219"/>
        <end position="1480"/>
    </location>
</feature>
<dbReference type="InterPro" id="IPR001054">
    <property type="entry name" value="A/G_cyclase"/>
</dbReference>
<dbReference type="InterPro" id="IPR029787">
    <property type="entry name" value="Nucleotide_cyclase"/>
</dbReference>
<dbReference type="PANTHER" id="PTHR48051">
    <property type="match status" value="1"/>
</dbReference>
<dbReference type="Pfam" id="PF00481">
    <property type="entry name" value="PP2C"/>
    <property type="match status" value="1"/>
</dbReference>
<evidence type="ECO:0000313" key="7">
    <source>
        <dbReference type="EMBL" id="KAK7468993.1"/>
    </source>
</evidence>
<evidence type="ECO:0000256" key="4">
    <source>
        <dbReference type="SAM" id="MobiDB-lite"/>
    </source>
</evidence>
<dbReference type="SUPFAM" id="SSF55073">
    <property type="entry name" value="Nucleotide cyclase"/>
    <property type="match status" value="1"/>
</dbReference>
<feature type="region of interest" description="Disordered" evidence="4">
    <location>
        <begin position="78"/>
        <end position="220"/>
    </location>
</feature>
<dbReference type="CDD" id="cd00143">
    <property type="entry name" value="PP2Cc"/>
    <property type="match status" value="1"/>
</dbReference>
<dbReference type="InterPro" id="IPR001611">
    <property type="entry name" value="Leu-rich_rpt"/>
</dbReference>
<dbReference type="Pfam" id="PF23598">
    <property type="entry name" value="LRR_14"/>
    <property type="match status" value="1"/>
</dbReference>
<feature type="compositionally biased region" description="Low complexity" evidence="4">
    <location>
        <begin position="175"/>
        <end position="186"/>
    </location>
</feature>
<protein>
    <submittedName>
        <fullName evidence="7">Cysteinyl-tRNA synthetase</fullName>
        <ecNumber evidence="7">4.6.1.1</ecNumber>
    </submittedName>
</protein>
<dbReference type="SMART" id="SM00044">
    <property type="entry name" value="CYCc"/>
    <property type="match status" value="1"/>
</dbReference>
<feature type="region of interest" description="Disordered" evidence="4">
    <location>
        <begin position="239"/>
        <end position="377"/>
    </location>
</feature>
<dbReference type="PROSITE" id="PS51746">
    <property type="entry name" value="PPM_2"/>
    <property type="match status" value="1"/>
</dbReference>
<keyword evidence="3" id="KW-0677">Repeat</keyword>
<keyword evidence="7" id="KW-0456">Lyase</keyword>
<dbReference type="InterPro" id="IPR055071">
    <property type="entry name" value="RA_PHLPP-like"/>
</dbReference>
<evidence type="ECO:0000256" key="2">
    <source>
        <dbReference type="ARBA" id="ARBA00022723"/>
    </source>
</evidence>
<dbReference type="InterPro" id="IPR055414">
    <property type="entry name" value="LRR_R13L4/SHOC2-like"/>
</dbReference>
<dbReference type="InterPro" id="IPR003591">
    <property type="entry name" value="Leu-rich_rpt_typical-subtyp"/>
</dbReference>
<proteinExistence type="predicted"/>
<dbReference type="PROSITE" id="PS51450">
    <property type="entry name" value="LRR"/>
    <property type="match status" value="4"/>
</dbReference>
<dbReference type="InterPro" id="IPR032675">
    <property type="entry name" value="LRR_dom_sf"/>
</dbReference>
<dbReference type="Pfam" id="PF13855">
    <property type="entry name" value="LRR_8"/>
    <property type="match status" value="2"/>
</dbReference>
<dbReference type="Gene3D" id="3.80.10.10">
    <property type="entry name" value="Ribonuclease Inhibitor"/>
    <property type="match status" value="4"/>
</dbReference>
<dbReference type="InterPro" id="IPR050216">
    <property type="entry name" value="LRR_domain-containing"/>
</dbReference>
<evidence type="ECO:0000256" key="1">
    <source>
        <dbReference type="ARBA" id="ARBA00022614"/>
    </source>
</evidence>
<dbReference type="Gene3D" id="3.60.40.10">
    <property type="entry name" value="PPM-type phosphatase domain"/>
    <property type="match status" value="1"/>
</dbReference>
<dbReference type="Gene3D" id="3.30.70.1230">
    <property type="entry name" value="Nucleotide cyclase"/>
    <property type="match status" value="1"/>
</dbReference>
<dbReference type="PANTHER" id="PTHR48051:SF1">
    <property type="entry name" value="RAS SUPPRESSOR PROTEIN 1"/>
    <property type="match status" value="1"/>
</dbReference>